<sequence length="69" mass="7574">MPNITAVANQHPLAINEVYPVENKTDMLELKAQQGDMAILSSTRKTYVLTGDSPTTLTDWKMINPSGLV</sequence>
<evidence type="ECO:0000313" key="1">
    <source>
        <dbReference type="EMBL" id="QED11493.1"/>
    </source>
</evidence>
<gene>
    <name evidence="1" type="primary">2</name>
    <name evidence="1" type="ORF">SEA_QUI_2</name>
</gene>
<name>A0A5B8WG88_9CAUD</name>
<dbReference type="GeneID" id="77936365"/>
<dbReference type="RefSeq" id="YP_010660368.1">
    <property type="nucleotide sequence ID" value="NC_070877.1"/>
</dbReference>
<dbReference type="Proteomes" id="UP000321915">
    <property type="component" value="Segment"/>
</dbReference>
<dbReference type="EMBL" id="MN183282">
    <property type="protein sequence ID" value="QED11493.1"/>
    <property type="molecule type" value="Genomic_DNA"/>
</dbReference>
<keyword evidence="2" id="KW-1185">Reference proteome</keyword>
<reference evidence="1 2" key="1">
    <citation type="submission" date="2019-07" db="EMBL/GenBank/DDBJ databases">
        <authorList>
            <person name="Abdullah A."/>
            <person name="Lima G.C."/>
            <person name="Cuneo C.K."/>
            <person name="Ennest D.C."/>
            <person name="Fritz K.J."/>
            <person name="Johnson B.T."/>
            <person name="Larson S.M."/>
            <person name="Lemunyete M.N."/>
            <person name="Murray M.B."/>
            <person name="Osmond D.E."/>
            <person name="Patras K.A."/>
            <person name="Ransibrahmanakul S."/>
            <person name="Simpson K.A."/>
            <person name="Thull B.S."/>
            <person name="Wetzel S."/>
            <person name="Bonilla J.A."/>
            <person name="Klyczek K."/>
            <person name="Garlena R.A."/>
            <person name="Russell D.A."/>
            <person name="Pope W.H."/>
            <person name="Jacobs-Sera D."/>
            <person name="Hatfull G.F."/>
        </authorList>
    </citation>
    <scope>NUCLEOTIDE SEQUENCE [LARGE SCALE GENOMIC DNA]</scope>
</reference>
<organism evidence="1 2">
    <name type="scientific">Arthrobacter phage Qui</name>
    <dbReference type="NCBI Taxonomy" id="2603260"/>
    <lineage>
        <taxon>Viruses</taxon>
        <taxon>Duplodnaviria</taxon>
        <taxon>Heunggongvirae</taxon>
        <taxon>Uroviricota</taxon>
        <taxon>Caudoviricetes</taxon>
        <taxon>Quivirus</taxon>
        <taxon>Quivirus qui</taxon>
    </lineage>
</organism>
<accession>A0A5B8WG88</accession>
<protein>
    <submittedName>
        <fullName evidence="1">Uncharacterized protein</fullName>
    </submittedName>
</protein>
<dbReference type="KEGG" id="vg:77936365"/>
<evidence type="ECO:0000313" key="2">
    <source>
        <dbReference type="Proteomes" id="UP000321915"/>
    </source>
</evidence>
<proteinExistence type="predicted"/>